<sequence length="55" mass="5850">MGGPFLTSPVALPPSKLVVKRLKAPCLTLKVALQPEEFGQRAESLQSLEASTASR</sequence>
<reference evidence="1" key="1">
    <citation type="journal article" date="2020" name="Nature">
        <title>Giant virus diversity and host interactions through global metagenomics.</title>
        <authorList>
            <person name="Schulz F."/>
            <person name="Roux S."/>
            <person name="Paez-Espino D."/>
            <person name="Jungbluth S."/>
            <person name="Walsh D.A."/>
            <person name="Denef V.J."/>
            <person name="McMahon K.D."/>
            <person name="Konstantinidis K.T."/>
            <person name="Eloe-Fadrosh E.A."/>
            <person name="Kyrpides N.C."/>
            <person name="Woyke T."/>
        </authorList>
    </citation>
    <scope>NUCLEOTIDE SEQUENCE</scope>
    <source>
        <strain evidence="1">GVMAG-M-3300023184-68</strain>
    </source>
</reference>
<dbReference type="AlphaFoldDB" id="A0A6C0IC17"/>
<accession>A0A6C0IC17</accession>
<dbReference type="EMBL" id="MN740153">
    <property type="protein sequence ID" value="QHT90382.1"/>
    <property type="molecule type" value="Genomic_DNA"/>
</dbReference>
<name>A0A6C0IC17_9ZZZZ</name>
<evidence type="ECO:0000313" key="1">
    <source>
        <dbReference type="EMBL" id="QHT90382.1"/>
    </source>
</evidence>
<organism evidence="1">
    <name type="scientific">viral metagenome</name>
    <dbReference type="NCBI Taxonomy" id="1070528"/>
    <lineage>
        <taxon>unclassified sequences</taxon>
        <taxon>metagenomes</taxon>
        <taxon>organismal metagenomes</taxon>
    </lineage>
</organism>
<protein>
    <submittedName>
        <fullName evidence="1">Uncharacterized protein</fullName>
    </submittedName>
</protein>
<proteinExistence type="predicted"/>